<protein>
    <recommendedName>
        <fullName evidence="4">DUF1178 family protein</fullName>
    </recommendedName>
</protein>
<name>A0A2T4YXU5_9HYPH</name>
<evidence type="ECO:0000313" key="3">
    <source>
        <dbReference type="Proteomes" id="UP000241808"/>
    </source>
</evidence>
<evidence type="ECO:0000313" key="2">
    <source>
        <dbReference type="EMBL" id="PTM51344.1"/>
    </source>
</evidence>
<comment type="caution">
    <text evidence="2">The sequence shown here is derived from an EMBL/GenBank/DDBJ whole genome shotgun (WGS) entry which is preliminary data.</text>
</comment>
<proteinExistence type="predicted"/>
<dbReference type="RefSeq" id="WP_108179037.1">
    <property type="nucleotide sequence ID" value="NZ_PZZL01000010.1"/>
</dbReference>
<dbReference type="InterPro" id="IPR009562">
    <property type="entry name" value="DUF1178"/>
</dbReference>
<dbReference type="OrthoDB" id="9799894at2"/>
<evidence type="ECO:0008006" key="4">
    <source>
        <dbReference type="Google" id="ProtNLM"/>
    </source>
</evidence>
<gene>
    <name evidence="2" type="ORF">C8P69_1109</name>
</gene>
<dbReference type="Pfam" id="PF06676">
    <property type="entry name" value="DUF1178"/>
    <property type="match status" value="1"/>
</dbReference>
<organism evidence="2 3">
    <name type="scientific">Phreatobacter oligotrophus</name>
    <dbReference type="NCBI Taxonomy" id="1122261"/>
    <lineage>
        <taxon>Bacteria</taxon>
        <taxon>Pseudomonadati</taxon>
        <taxon>Pseudomonadota</taxon>
        <taxon>Alphaproteobacteria</taxon>
        <taxon>Hyphomicrobiales</taxon>
        <taxon>Phreatobacteraceae</taxon>
        <taxon>Phreatobacter</taxon>
    </lineage>
</organism>
<dbReference type="PIRSF" id="PIRSF032131">
    <property type="entry name" value="UCP032131"/>
    <property type="match status" value="1"/>
</dbReference>
<feature type="region of interest" description="Disordered" evidence="1">
    <location>
        <begin position="51"/>
        <end position="82"/>
    </location>
</feature>
<evidence type="ECO:0000256" key="1">
    <source>
        <dbReference type="SAM" id="MobiDB-lite"/>
    </source>
</evidence>
<keyword evidence="3" id="KW-1185">Reference proteome</keyword>
<accession>A0A2T4YXU5</accession>
<dbReference type="AlphaFoldDB" id="A0A2T4YXU5"/>
<sequence length="156" mass="17253">MIKYALTCEKAHAFESWFPSSDSYETQHARGLVACPVCGSTQVEKALMAPQVARKDRRAETAPVTQAPEAAPGPEQVAMVSPAEKELRARIRALREELMKTADPVGDRFAEEARKIHYGETEFRSIYGQATPEEAKELAEEGVAFHALPVLPDDRN</sequence>
<dbReference type="EMBL" id="PZZL01000010">
    <property type="protein sequence ID" value="PTM51344.1"/>
    <property type="molecule type" value="Genomic_DNA"/>
</dbReference>
<dbReference type="Proteomes" id="UP000241808">
    <property type="component" value="Unassembled WGS sequence"/>
</dbReference>
<reference evidence="2 3" key="1">
    <citation type="submission" date="2018-04" db="EMBL/GenBank/DDBJ databases">
        <title>Genomic Encyclopedia of Archaeal and Bacterial Type Strains, Phase II (KMG-II): from individual species to whole genera.</title>
        <authorList>
            <person name="Goeker M."/>
        </authorList>
    </citation>
    <scope>NUCLEOTIDE SEQUENCE [LARGE SCALE GENOMIC DNA]</scope>
    <source>
        <strain evidence="2 3">DSM 25521</strain>
    </source>
</reference>